<feature type="domain" description="HTH rpiR-type" evidence="2">
    <location>
        <begin position="6"/>
        <end position="82"/>
    </location>
</feature>
<reference evidence="4" key="1">
    <citation type="submission" date="2020-01" db="EMBL/GenBank/DDBJ databases">
        <authorList>
            <person name="Fang Y."/>
            <person name="Sun R."/>
            <person name="Nie L."/>
            <person name="He J."/>
            <person name="Hao L."/>
            <person name="Wang L."/>
            <person name="Su S."/>
            <person name="Lv E."/>
            <person name="Zhang Z."/>
            <person name="Xie R."/>
            <person name="Liu H."/>
        </authorList>
    </citation>
    <scope>NUCLEOTIDE SEQUENCE [LARGE SCALE GENOMIC DNA]</scope>
    <source>
        <strain evidence="4">XCT-53</strain>
    </source>
</reference>
<accession>A0A7X5J9J4</accession>
<dbReference type="InterPro" id="IPR000281">
    <property type="entry name" value="HTH_RpiR"/>
</dbReference>
<evidence type="ECO:0000256" key="1">
    <source>
        <dbReference type="ARBA" id="ARBA00022491"/>
    </source>
</evidence>
<keyword evidence="1" id="KW-0678">Repressor</keyword>
<dbReference type="InterPro" id="IPR050313">
    <property type="entry name" value="Carb_Metab_HTH_regulators"/>
</dbReference>
<dbReference type="InterPro" id="IPR014036">
    <property type="entry name" value="DeoR-like_C"/>
</dbReference>
<protein>
    <submittedName>
        <fullName evidence="3">Transcriptional regulator</fullName>
    </submittedName>
</protein>
<dbReference type="PANTHER" id="PTHR30363:SF4">
    <property type="entry name" value="GLYCEROL-3-PHOSPHATE REGULON REPRESSOR"/>
    <property type="match status" value="1"/>
</dbReference>
<dbReference type="Pfam" id="PF00455">
    <property type="entry name" value="DeoRC"/>
    <property type="match status" value="1"/>
</dbReference>
<name>A0A7X5J9J4_9HYPH</name>
<dbReference type="Proteomes" id="UP000586722">
    <property type="component" value="Unassembled WGS sequence"/>
</dbReference>
<dbReference type="EMBL" id="JAABLQ010000002">
    <property type="protein sequence ID" value="NBN79577.1"/>
    <property type="molecule type" value="Genomic_DNA"/>
</dbReference>
<evidence type="ECO:0000313" key="4">
    <source>
        <dbReference type="Proteomes" id="UP000586722"/>
    </source>
</evidence>
<sequence>MAGPVRDILAEIEAGYGRLTPKLRRIADYVRAEPESFIRLTSREICAALDTSEPTLIRFCKDFGYSGLAEFRIDLALALAGASGGEPRFIEPVVQDRRTINLESKRRIARAAAPLIAGDRAILIDNGSTVELLAALLDKADPLTVMTTDLNVAQTLMGHGRHDVMLTGGRIRPNARSLTGRLVEASLAGMRFDSFIMGATSLDPVNGLSTFREDEAHQTRAMTQVAERVIVLADRSKFMKPSLHRICTWEEIDVLVTDLDPDDPVAATLADLGVQLVFAQDKEAAA</sequence>
<dbReference type="RefSeq" id="WP_161709216.1">
    <property type="nucleotide sequence ID" value="NZ_JAABLQ010000002.1"/>
</dbReference>
<dbReference type="SMART" id="SM01134">
    <property type="entry name" value="DeoRC"/>
    <property type="match status" value="1"/>
</dbReference>
<proteinExistence type="predicted"/>
<gene>
    <name evidence="3" type="ORF">GWI72_14975</name>
</gene>
<keyword evidence="4" id="KW-1185">Reference proteome</keyword>
<dbReference type="AlphaFoldDB" id="A0A7X5J9J4"/>
<dbReference type="Gene3D" id="1.10.10.10">
    <property type="entry name" value="Winged helix-like DNA-binding domain superfamily/Winged helix DNA-binding domain"/>
    <property type="match status" value="1"/>
</dbReference>
<comment type="caution">
    <text evidence="3">The sequence shown here is derived from an EMBL/GenBank/DDBJ whole genome shotgun (WGS) entry which is preliminary data.</text>
</comment>
<dbReference type="PROSITE" id="PS51071">
    <property type="entry name" value="HTH_RPIR"/>
    <property type="match status" value="1"/>
</dbReference>
<dbReference type="InterPro" id="IPR037171">
    <property type="entry name" value="NagB/RpiA_transferase-like"/>
</dbReference>
<dbReference type="InterPro" id="IPR036388">
    <property type="entry name" value="WH-like_DNA-bd_sf"/>
</dbReference>
<dbReference type="Gene3D" id="3.40.50.1360">
    <property type="match status" value="1"/>
</dbReference>
<dbReference type="SUPFAM" id="SSF46689">
    <property type="entry name" value="Homeodomain-like"/>
    <property type="match status" value="1"/>
</dbReference>
<dbReference type="GO" id="GO:0003700">
    <property type="term" value="F:DNA-binding transcription factor activity"/>
    <property type="evidence" value="ECO:0007669"/>
    <property type="project" value="InterPro"/>
</dbReference>
<organism evidence="3 4">
    <name type="scientific">Pannonibacter tanglangensis</name>
    <dbReference type="NCBI Taxonomy" id="2750084"/>
    <lineage>
        <taxon>Bacteria</taxon>
        <taxon>Pseudomonadati</taxon>
        <taxon>Pseudomonadota</taxon>
        <taxon>Alphaproteobacteria</taxon>
        <taxon>Hyphomicrobiales</taxon>
        <taxon>Stappiaceae</taxon>
        <taxon>Pannonibacter</taxon>
    </lineage>
</organism>
<dbReference type="Pfam" id="PF01418">
    <property type="entry name" value="HTH_6"/>
    <property type="match status" value="1"/>
</dbReference>
<evidence type="ECO:0000313" key="3">
    <source>
        <dbReference type="EMBL" id="NBN79577.1"/>
    </source>
</evidence>
<dbReference type="SUPFAM" id="SSF100950">
    <property type="entry name" value="NagB/RpiA/CoA transferase-like"/>
    <property type="match status" value="1"/>
</dbReference>
<evidence type="ECO:0000259" key="2">
    <source>
        <dbReference type="PROSITE" id="PS51071"/>
    </source>
</evidence>
<dbReference type="InterPro" id="IPR009057">
    <property type="entry name" value="Homeodomain-like_sf"/>
</dbReference>
<dbReference type="PANTHER" id="PTHR30363">
    <property type="entry name" value="HTH-TYPE TRANSCRIPTIONAL REGULATOR SRLR-RELATED"/>
    <property type="match status" value="1"/>
</dbReference>